<proteinExistence type="predicted"/>
<dbReference type="Proteomes" id="UP000254889">
    <property type="component" value="Chromosome"/>
</dbReference>
<dbReference type="Pfam" id="PF10116">
    <property type="entry name" value="Host_attach"/>
    <property type="match status" value="1"/>
</dbReference>
<dbReference type="RefSeq" id="WP_115692072.1">
    <property type="nucleotide sequence ID" value="NZ_CP031417.1"/>
</dbReference>
<dbReference type="OrthoDB" id="9812459at2"/>
<accession>A0A345ZXP6</accession>
<name>A0A345ZXP6_9HYPH</name>
<dbReference type="EMBL" id="CP031417">
    <property type="protein sequence ID" value="AXK81693.1"/>
    <property type="molecule type" value="Genomic_DNA"/>
</dbReference>
<keyword evidence="2" id="KW-1185">Reference proteome</keyword>
<sequence>MTGLSIRTGEWVVVCDGAKALVLENVGDAKFPNLKTIEVFEQKNPATHEQGTDKPGRTNASVGVIRSSVGQTDWHDQAEQTFLTQLVQHLDAAVNAGKTKSVVMIAPPRALGMLRPAYSNGLKGAIRAEVDKDLVKMPVHEIEKRLSAG</sequence>
<reference evidence="1 2" key="1">
    <citation type="submission" date="2018-07" db="EMBL/GenBank/DDBJ databases">
        <authorList>
            <person name="Quirk P.G."/>
            <person name="Krulwich T.A."/>
        </authorList>
    </citation>
    <scope>NUCLEOTIDE SEQUENCE [LARGE SCALE GENOMIC DNA]</scope>
    <source>
        <strain evidence="1 2">CC-BB4</strain>
    </source>
</reference>
<dbReference type="AlphaFoldDB" id="A0A345ZXP6"/>
<gene>
    <name evidence="1" type="ORF">DW352_14895</name>
</gene>
<organism evidence="1 2">
    <name type="scientific">Pseudolabrys taiwanensis</name>
    <dbReference type="NCBI Taxonomy" id="331696"/>
    <lineage>
        <taxon>Bacteria</taxon>
        <taxon>Pseudomonadati</taxon>
        <taxon>Pseudomonadota</taxon>
        <taxon>Alphaproteobacteria</taxon>
        <taxon>Hyphomicrobiales</taxon>
        <taxon>Xanthobacteraceae</taxon>
        <taxon>Pseudolabrys</taxon>
    </lineage>
</organism>
<evidence type="ECO:0000313" key="2">
    <source>
        <dbReference type="Proteomes" id="UP000254889"/>
    </source>
</evidence>
<protein>
    <submittedName>
        <fullName evidence="1">Host attachment protein</fullName>
    </submittedName>
</protein>
<evidence type="ECO:0000313" key="1">
    <source>
        <dbReference type="EMBL" id="AXK81693.1"/>
    </source>
</evidence>
<dbReference type="KEGG" id="ptaw:DW352_14895"/>
<dbReference type="InterPro" id="IPR019291">
    <property type="entry name" value="Host_attachment_protein"/>
</dbReference>